<feature type="binding site" evidence="5">
    <location>
        <position position="218"/>
    </location>
    <ligand>
        <name>ATP</name>
        <dbReference type="ChEBI" id="CHEBI:30616"/>
    </ligand>
</feature>
<dbReference type="PANTHER" id="PTHR10763:SF31">
    <property type="entry name" value="ORC1-TYPE DNA REPLICATION PROTEIN 2"/>
    <property type="match status" value="1"/>
</dbReference>
<evidence type="ECO:0000313" key="8">
    <source>
        <dbReference type="EMBL" id="KON30001.1"/>
    </source>
</evidence>
<evidence type="ECO:0000259" key="6">
    <source>
        <dbReference type="SMART" id="SM00382"/>
    </source>
</evidence>
<keyword evidence="4 5" id="KW-0067">ATP-binding</keyword>
<keyword evidence="3 5" id="KW-0547">Nucleotide-binding</keyword>
<feature type="binding site" evidence="5">
    <location>
        <begin position="59"/>
        <end position="63"/>
    </location>
    <ligand>
        <name>ATP</name>
        <dbReference type="ChEBI" id="CHEBI:30616"/>
    </ligand>
</feature>
<protein>
    <recommendedName>
        <fullName evidence="5">ORC1-type DNA replication protein</fullName>
    </recommendedName>
</protein>
<evidence type="ECO:0000256" key="3">
    <source>
        <dbReference type="ARBA" id="ARBA00022741"/>
    </source>
</evidence>
<evidence type="ECO:0000256" key="5">
    <source>
        <dbReference type="HAMAP-Rule" id="MF_01407"/>
    </source>
</evidence>
<dbReference type="AlphaFoldDB" id="A0A0M0BNX0"/>
<feature type="domain" description="Cdc6 C-terminal" evidence="7">
    <location>
        <begin position="301"/>
        <end position="384"/>
    </location>
</feature>
<dbReference type="SUPFAM" id="SSF46785">
    <property type="entry name" value="Winged helix' DNA-binding domain"/>
    <property type="match status" value="1"/>
</dbReference>
<dbReference type="InterPro" id="IPR027417">
    <property type="entry name" value="P-loop_NTPase"/>
</dbReference>
<evidence type="ECO:0000256" key="1">
    <source>
        <dbReference type="ARBA" id="ARBA00006184"/>
    </source>
</evidence>
<reference evidence="8 9" key="1">
    <citation type="submission" date="2015-06" db="EMBL/GenBank/DDBJ databases">
        <title>New insights into the roles of widespread benthic archaea in carbon and nitrogen cycling.</title>
        <authorList>
            <person name="Lazar C.S."/>
            <person name="Baker B.J."/>
            <person name="Seitz K.W."/>
            <person name="Hyde A.S."/>
            <person name="Dick G.J."/>
            <person name="Hinrichs K.-U."/>
            <person name="Teske A.P."/>
        </authorList>
    </citation>
    <scope>NUCLEOTIDE SEQUENCE [LARGE SCALE GENOMIC DNA]</scope>
    <source>
        <strain evidence="8">DG-45</strain>
    </source>
</reference>
<dbReference type="Gene3D" id="1.10.10.10">
    <property type="entry name" value="Winged helix-like DNA-binding domain superfamily/Winged helix DNA-binding domain"/>
    <property type="match status" value="1"/>
</dbReference>
<dbReference type="InterPro" id="IPR036390">
    <property type="entry name" value="WH_DNA-bd_sf"/>
</dbReference>
<dbReference type="GO" id="GO:0005524">
    <property type="term" value="F:ATP binding"/>
    <property type="evidence" value="ECO:0007669"/>
    <property type="project" value="UniProtKB-UniRule"/>
</dbReference>
<evidence type="ECO:0000313" key="9">
    <source>
        <dbReference type="Proteomes" id="UP000037210"/>
    </source>
</evidence>
<proteinExistence type="inferred from homology"/>
<comment type="function">
    <text evidence="5">Involved in regulation of DNA replication.</text>
</comment>
<dbReference type="InterPro" id="IPR049945">
    <property type="entry name" value="AAA_22"/>
</dbReference>
<comment type="caution">
    <text evidence="8">The sequence shown here is derived from an EMBL/GenBank/DDBJ whole genome shotgun (WGS) entry which is preliminary data.</text>
</comment>
<accession>A0A0M0BNX0</accession>
<organism evidence="8 9">
    <name type="scientific">miscellaneous Crenarchaeota group-15 archaeon DG-45</name>
    <dbReference type="NCBI Taxonomy" id="1685127"/>
    <lineage>
        <taxon>Archaea</taxon>
        <taxon>Candidatus Bathyarchaeota</taxon>
        <taxon>MCG-15</taxon>
    </lineage>
</organism>
<dbReference type="EMBL" id="LFWZ01000045">
    <property type="protein sequence ID" value="KON30001.1"/>
    <property type="molecule type" value="Genomic_DNA"/>
</dbReference>
<dbReference type="GO" id="GO:0006260">
    <property type="term" value="P:DNA replication"/>
    <property type="evidence" value="ECO:0007669"/>
    <property type="project" value="UniProtKB-UniRule"/>
</dbReference>
<dbReference type="Pfam" id="PF09079">
    <property type="entry name" value="WHD_Cdc6"/>
    <property type="match status" value="1"/>
</dbReference>
<dbReference type="NCBIfam" id="TIGR02928">
    <property type="entry name" value="orc1/cdc6 family replication initiation protein"/>
    <property type="match status" value="1"/>
</dbReference>
<evidence type="ECO:0000256" key="4">
    <source>
        <dbReference type="ARBA" id="ARBA00022840"/>
    </source>
</evidence>
<evidence type="ECO:0000259" key="7">
    <source>
        <dbReference type="SMART" id="SM01074"/>
    </source>
</evidence>
<evidence type="ECO:0000256" key="2">
    <source>
        <dbReference type="ARBA" id="ARBA00022705"/>
    </source>
</evidence>
<feature type="binding site" evidence="5">
    <location>
        <position position="206"/>
    </location>
    <ligand>
        <name>ATP</name>
        <dbReference type="ChEBI" id="CHEBI:30616"/>
    </ligand>
</feature>
<dbReference type="SMART" id="SM00382">
    <property type="entry name" value="AAA"/>
    <property type="match status" value="1"/>
</dbReference>
<dbReference type="Gene3D" id="3.40.50.300">
    <property type="entry name" value="P-loop containing nucleotide triphosphate hydrolases"/>
    <property type="match status" value="1"/>
</dbReference>
<dbReference type="HAMAP" id="MF_01407">
    <property type="entry name" value="ORC1_type_DNA_replic_protein"/>
    <property type="match status" value="1"/>
</dbReference>
<dbReference type="InterPro" id="IPR050311">
    <property type="entry name" value="ORC1/CDC6"/>
</dbReference>
<dbReference type="InterPro" id="IPR014277">
    <property type="entry name" value="Orc1/Cdc6_arc"/>
</dbReference>
<dbReference type="Pfam" id="PF22703">
    <property type="entry name" value="Cdc6_lid"/>
    <property type="match status" value="1"/>
</dbReference>
<dbReference type="SMART" id="SM01074">
    <property type="entry name" value="Cdc6_C"/>
    <property type="match status" value="1"/>
</dbReference>
<dbReference type="InterPro" id="IPR003593">
    <property type="entry name" value="AAA+_ATPase"/>
</dbReference>
<dbReference type="Pfam" id="PF13401">
    <property type="entry name" value="AAA_22"/>
    <property type="match status" value="1"/>
</dbReference>
<dbReference type="InterPro" id="IPR015163">
    <property type="entry name" value="Cdc6_C"/>
</dbReference>
<dbReference type="GO" id="GO:0016887">
    <property type="term" value="F:ATP hydrolysis activity"/>
    <property type="evidence" value="ECO:0007669"/>
    <property type="project" value="InterPro"/>
</dbReference>
<dbReference type="CDD" id="cd08768">
    <property type="entry name" value="Cdc6_C"/>
    <property type="match status" value="1"/>
</dbReference>
<dbReference type="PANTHER" id="PTHR10763">
    <property type="entry name" value="CELL DIVISION CONTROL PROTEIN 6-RELATED"/>
    <property type="match status" value="1"/>
</dbReference>
<keyword evidence="2 5" id="KW-0235">DNA replication</keyword>
<gene>
    <name evidence="8" type="ORF">AC482_04995</name>
</gene>
<sequence length="391" mass="44140">MRAPRSVFVDEGILDLSYVPPSLLHREEELRLLTGLFGFILTAPYEMTQRAIIIGGIGTGKTALAQRFGLDLIDEAGRRRVRARYLHVNCRELRGSLFMILRRAVQALKPGFPDRGYASNELLETLMRVLDEADEQLVLCLDEVDALIDAEGSDAIYNLTRVQEERMEGPRRLSLICISRSLDALQRLDRSALSTLGRNVIRMPEYTRPQLADIVTSRAEAAFRADAIPPEVVDFIGELAAAEGGDARYAIDLLWRAGKYADLAYSREVMPEHVRRAAATLFPTLREEAVQQLGRHEQLVLLAVARHFRHSREAYASTGEVERAYHVVCEERGEEPRGHTQFWKYLDRLRGLDAVSIRLQATAQGRTQLISLERVPAEALEREVARILDRG</sequence>
<comment type="similarity">
    <text evidence="1 5">Belongs to the CDC6/cdc18 family.</text>
</comment>
<dbReference type="Proteomes" id="UP000037210">
    <property type="component" value="Unassembled WGS sequence"/>
</dbReference>
<dbReference type="InterPro" id="IPR055237">
    <property type="entry name" value="Cdc6_lid"/>
</dbReference>
<feature type="domain" description="AAA+ ATPase" evidence="6">
    <location>
        <begin position="47"/>
        <end position="207"/>
    </location>
</feature>
<name>A0A0M0BNX0_9ARCH</name>
<dbReference type="Gene3D" id="1.10.8.60">
    <property type="match status" value="1"/>
</dbReference>
<dbReference type="InterPro" id="IPR036388">
    <property type="entry name" value="WH-like_DNA-bd_sf"/>
</dbReference>
<dbReference type="SUPFAM" id="SSF52540">
    <property type="entry name" value="P-loop containing nucleoside triphosphate hydrolases"/>
    <property type="match status" value="1"/>
</dbReference>